<name>A0A835MUN5_9ROSI</name>
<evidence type="ECO:0000313" key="2">
    <source>
        <dbReference type="Proteomes" id="UP000657918"/>
    </source>
</evidence>
<dbReference type="AlphaFoldDB" id="A0A835MUN5"/>
<comment type="caution">
    <text evidence="1">The sequence shown here is derived from an EMBL/GenBank/DDBJ whole genome shotgun (WGS) entry which is preliminary data.</text>
</comment>
<dbReference type="Proteomes" id="UP000657918">
    <property type="component" value="Unassembled WGS sequence"/>
</dbReference>
<proteinExistence type="predicted"/>
<dbReference type="PANTHER" id="PTHR34538">
    <property type="entry name" value="EXPRESSED PROTEIN"/>
    <property type="match status" value="1"/>
</dbReference>
<organism evidence="1 2">
    <name type="scientific">Salix dunnii</name>
    <dbReference type="NCBI Taxonomy" id="1413687"/>
    <lineage>
        <taxon>Eukaryota</taxon>
        <taxon>Viridiplantae</taxon>
        <taxon>Streptophyta</taxon>
        <taxon>Embryophyta</taxon>
        <taxon>Tracheophyta</taxon>
        <taxon>Spermatophyta</taxon>
        <taxon>Magnoliopsida</taxon>
        <taxon>eudicotyledons</taxon>
        <taxon>Gunneridae</taxon>
        <taxon>Pentapetalae</taxon>
        <taxon>rosids</taxon>
        <taxon>fabids</taxon>
        <taxon>Malpighiales</taxon>
        <taxon>Salicaceae</taxon>
        <taxon>Saliceae</taxon>
        <taxon>Salix</taxon>
    </lineage>
</organism>
<accession>A0A835MUN5</accession>
<keyword evidence="2" id="KW-1185">Reference proteome</keyword>
<dbReference type="EMBL" id="JADGMS010000007">
    <property type="protein sequence ID" value="KAF9678110.1"/>
    <property type="molecule type" value="Genomic_DNA"/>
</dbReference>
<dbReference type="OrthoDB" id="1932900at2759"/>
<dbReference type="PANTHER" id="PTHR34538:SF13">
    <property type="entry name" value="OS02G0637200 PROTEIN"/>
    <property type="match status" value="1"/>
</dbReference>
<sequence length="162" mass="18083">MAAVTMGMPKANFTFSLSGLVARYTIRKGKTHPSQFTGFPPDFLAVLVVVGRLPARIVILLHSGEREKGTGSKMGVAGFRVDPNRLVLSGKRKLRSLFWRVRAEIRRQVKNSKSKQRLSFHYDPFSYALNFDDGNFVVAFSTVDAKAVVFSLPCMRGSTWLV</sequence>
<protein>
    <submittedName>
        <fullName evidence="1">Uncharacterized protein</fullName>
    </submittedName>
</protein>
<evidence type="ECO:0000313" key="1">
    <source>
        <dbReference type="EMBL" id="KAF9678110.1"/>
    </source>
</evidence>
<reference evidence="1 2" key="1">
    <citation type="submission" date="2020-10" db="EMBL/GenBank/DDBJ databases">
        <title>Plant Genome Project.</title>
        <authorList>
            <person name="Zhang R.-G."/>
        </authorList>
    </citation>
    <scope>NUCLEOTIDE SEQUENCE [LARGE SCALE GENOMIC DNA]</scope>
    <source>
        <strain evidence="1">FAFU-HL-1</strain>
        <tissue evidence="1">Leaf</tissue>
    </source>
</reference>
<gene>
    <name evidence="1" type="ORF">SADUNF_Sadunf07G0000900</name>
</gene>